<dbReference type="EMBL" id="CAKMTQ010000001">
    <property type="protein sequence ID" value="CAH1520455.1"/>
    <property type="molecule type" value="Genomic_DNA"/>
</dbReference>
<evidence type="ECO:0000256" key="1">
    <source>
        <dbReference type="ARBA" id="ARBA00023125"/>
    </source>
</evidence>
<keyword evidence="1 2" id="KW-0238">DNA-binding</keyword>
<feature type="DNA-binding region" description="OmpR/PhoB-type" evidence="2">
    <location>
        <begin position="4"/>
        <end position="108"/>
    </location>
</feature>
<dbReference type="PROSITE" id="PS51755">
    <property type="entry name" value="OMPR_PHOB"/>
    <property type="match status" value="1"/>
</dbReference>
<keyword evidence="3" id="KW-1133">Transmembrane helix</keyword>
<dbReference type="CDD" id="cd00383">
    <property type="entry name" value="trans_reg_C"/>
    <property type="match status" value="1"/>
</dbReference>
<dbReference type="SUPFAM" id="SSF46894">
    <property type="entry name" value="C-terminal effector domain of the bipartite response regulators"/>
    <property type="match status" value="1"/>
</dbReference>
<evidence type="ECO:0000256" key="3">
    <source>
        <dbReference type="SAM" id="Phobius"/>
    </source>
</evidence>
<gene>
    <name evidence="5" type="ORF">THF1D04_10167</name>
</gene>
<evidence type="ECO:0000256" key="2">
    <source>
        <dbReference type="PROSITE-ProRule" id="PRU01091"/>
    </source>
</evidence>
<dbReference type="RefSeq" id="WP_409581032.1">
    <property type="nucleotide sequence ID" value="NZ_CAKMTP010000053.1"/>
</dbReference>
<accession>A0AAU9PYW1</accession>
<dbReference type="InterPro" id="IPR001867">
    <property type="entry name" value="OmpR/PhoB-type_DNA-bd"/>
</dbReference>
<dbReference type="Proteomes" id="UP001295420">
    <property type="component" value="Unassembled WGS sequence"/>
</dbReference>
<proteinExistence type="predicted"/>
<dbReference type="AlphaFoldDB" id="A0AAU9PYW1"/>
<evidence type="ECO:0000313" key="5">
    <source>
        <dbReference type="EMBL" id="CAH1520455.1"/>
    </source>
</evidence>
<protein>
    <submittedName>
        <fullName evidence="5">OmpR/PhoB-type domain-containing protein</fullName>
    </submittedName>
</protein>
<feature type="domain" description="OmpR/PhoB-type" evidence="4">
    <location>
        <begin position="4"/>
        <end position="108"/>
    </location>
</feature>
<dbReference type="GO" id="GO:0000160">
    <property type="term" value="P:phosphorelay signal transduction system"/>
    <property type="evidence" value="ECO:0007669"/>
    <property type="project" value="InterPro"/>
</dbReference>
<dbReference type="Pfam" id="PF00486">
    <property type="entry name" value="Trans_reg_C"/>
    <property type="match status" value="1"/>
</dbReference>
<dbReference type="InterPro" id="IPR016032">
    <property type="entry name" value="Sig_transdc_resp-reg_C-effctor"/>
</dbReference>
<name>A0AAU9PYW1_9VIBR</name>
<evidence type="ECO:0000313" key="6">
    <source>
        <dbReference type="Proteomes" id="UP001295420"/>
    </source>
</evidence>
<feature type="transmembrane region" description="Helical" evidence="3">
    <location>
        <begin position="144"/>
        <end position="161"/>
    </location>
</feature>
<evidence type="ECO:0000259" key="4">
    <source>
        <dbReference type="PROSITE" id="PS51755"/>
    </source>
</evidence>
<dbReference type="GO" id="GO:0006355">
    <property type="term" value="P:regulation of DNA-templated transcription"/>
    <property type="evidence" value="ECO:0007669"/>
    <property type="project" value="InterPro"/>
</dbReference>
<comment type="caution">
    <text evidence="5">The sequence shown here is derived from an EMBL/GenBank/DDBJ whole genome shotgun (WGS) entry which is preliminary data.</text>
</comment>
<sequence length="214" mass="24720">MKNNNRIVLGKFTWDRTTHYLLPSLLSGKTEEQDTVKLTNKQKALLNCLVDAHPNTLSNKEIIQQVWGYEHISQESLPQLINRTRRTLEDNEKSILINVPGVGYSLNFEFGEEAESAPKPQRESKQEALSINDIKSGCDQNQKLWRFLFAALLVVTMFNLWNTANALYYKHDYEKVLRAAPYPETKRLDDGTITVTIDNHECTYYKDQLLLQCP</sequence>
<organism evidence="5 6">
    <name type="scientific">Vibrio owensii</name>
    <dbReference type="NCBI Taxonomy" id="696485"/>
    <lineage>
        <taxon>Bacteria</taxon>
        <taxon>Pseudomonadati</taxon>
        <taxon>Pseudomonadota</taxon>
        <taxon>Gammaproteobacteria</taxon>
        <taxon>Vibrionales</taxon>
        <taxon>Vibrionaceae</taxon>
        <taxon>Vibrio</taxon>
    </lineage>
</organism>
<keyword evidence="3" id="KW-0812">Transmembrane</keyword>
<keyword evidence="3" id="KW-0472">Membrane</keyword>
<dbReference type="GO" id="GO:0003677">
    <property type="term" value="F:DNA binding"/>
    <property type="evidence" value="ECO:0007669"/>
    <property type="project" value="UniProtKB-UniRule"/>
</dbReference>
<dbReference type="Gene3D" id="1.10.10.10">
    <property type="entry name" value="Winged helix-like DNA-binding domain superfamily/Winged helix DNA-binding domain"/>
    <property type="match status" value="1"/>
</dbReference>
<dbReference type="InterPro" id="IPR036388">
    <property type="entry name" value="WH-like_DNA-bd_sf"/>
</dbReference>
<dbReference type="SMART" id="SM00862">
    <property type="entry name" value="Trans_reg_C"/>
    <property type="match status" value="1"/>
</dbReference>
<reference evidence="5" key="1">
    <citation type="submission" date="2022-01" db="EMBL/GenBank/DDBJ databases">
        <authorList>
            <person name="Lagorce A."/>
        </authorList>
    </citation>
    <scope>NUCLEOTIDE SEQUENCE</scope>
    <source>
        <strain evidence="5">Th15_F1_D04</strain>
    </source>
</reference>